<dbReference type="PANTHER" id="PTHR30461:SF2">
    <property type="entry name" value="SERINE RECOMBINASE PINE-RELATED"/>
    <property type="match status" value="1"/>
</dbReference>
<dbReference type="InterPro" id="IPR038109">
    <property type="entry name" value="DNA_bind_recomb_sf"/>
</dbReference>
<dbReference type="InterPro" id="IPR025827">
    <property type="entry name" value="Zn_ribbon_recom_dom"/>
</dbReference>
<protein>
    <recommendedName>
        <fullName evidence="8">Recombinase family protein</fullName>
    </recommendedName>
</protein>
<proteinExistence type="predicted"/>
<organism evidence="6 7">
    <name type="scientific">Rugamonas rivuli</name>
    <dbReference type="NCBI Taxonomy" id="2743358"/>
    <lineage>
        <taxon>Bacteria</taxon>
        <taxon>Pseudomonadati</taxon>
        <taxon>Pseudomonadota</taxon>
        <taxon>Betaproteobacteria</taxon>
        <taxon>Burkholderiales</taxon>
        <taxon>Oxalobacteraceae</taxon>
        <taxon>Telluria group</taxon>
        <taxon>Rugamonas</taxon>
    </lineage>
</organism>
<dbReference type="Pfam" id="PF00239">
    <property type="entry name" value="Resolvase"/>
    <property type="match status" value="1"/>
</dbReference>
<dbReference type="EMBL" id="WHUF01000007">
    <property type="protein sequence ID" value="MQA22798.1"/>
    <property type="molecule type" value="Genomic_DNA"/>
</dbReference>
<dbReference type="PROSITE" id="PS51737">
    <property type="entry name" value="RECOMBINASE_DNA_BIND"/>
    <property type="match status" value="1"/>
</dbReference>
<feature type="domain" description="Resolvase/invertase-type recombinase catalytic" evidence="4">
    <location>
        <begin position="8"/>
        <end position="168"/>
    </location>
</feature>
<feature type="coiled-coil region" evidence="3">
    <location>
        <begin position="367"/>
        <end position="434"/>
    </location>
</feature>
<reference evidence="6 7" key="1">
    <citation type="submission" date="2019-10" db="EMBL/GenBank/DDBJ databases">
        <title>Two novel species isolated from a subtropical stream in China.</title>
        <authorList>
            <person name="Lu H."/>
        </authorList>
    </citation>
    <scope>NUCLEOTIDE SEQUENCE [LARGE SCALE GENOMIC DNA]</scope>
    <source>
        <strain evidence="6 7">FT103W</strain>
    </source>
</reference>
<dbReference type="SMART" id="SM00857">
    <property type="entry name" value="Resolvase"/>
    <property type="match status" value="1"/>
</dbReference>
<evidence type="ECO:0008006" key="8">
    <source>
        <dbReference type="Google" id="ProtNLM"/>
    </source>
</evidence>
<evidence type="ECO:0000259" key="4">
    <source>
        <dbReference type="PROSITE" id="PS51736"/>
    </source>
</evidence>
<feature type="domain" description="Recombinase" evidence="5">
    <location>
        <begin position="176"/>
        <end position="288"/>
    </location>
</feature>
<dbReference type="Pfam" id="PF07508">
    <property type="entry name" value="Recombinase"/>
    <property type="match status" value="1"/>
</dbReference>
<dbReference type="Proteomes" id="UP000444318">
    <property type="component" value="Unassembled WGS sequence"/>
</dbReference>
<evidence type="ECO:0000256" key="1">
    <source>
        <dbReference type="ARBA" id="ARBA00023125"/>
    </source>
</evidence>
<keyword evidence="7" id="KW-1185">Reference proteome</keyword>
<dbReference type="AlphaFoldDB" id="A0A843SK01"/>
<dbReference type="Gene3D" id="3.40.50.1390">
    <property type="entry name" value="Resolvase, N-terminal catalytic domain"/>
    <property type="match status" value="1"/>
</dbReference>
<evidence type="ECO:0000313" key="7">
    <source>
        <dbReference type="Proteomes" id="UP000444318"/>
    </source>
</evidence>
<evidence type="ECO:0000256" key="2">
    <source>
        <dbReference type="ARBA" id="ARBA00023172"/>
    </source>
</evidence>
<dbReference type="GO" id="GO:0000150">
    <property type="term" value="F:DNA strand exchange activity"/>
    <property type="evidence" value="ECO:0007669"/>
    <property type="project" value="InterPro"/>
</dbReference>
<dbReference type="InterPro" id="IPR006119">
    <property type="entry name" value="Resolv_N"/>
</dbReference>
<dbReference type="SUPFAM" id="SSF53041">
    <property type="entry name" value="Resolvase-like"/>
    <property type="match status" value="1"/>
</dbReference>
<keyword evidence="1" id="KW-0238">DNA-binding</keyword>
<evidence type="ECO:0000259" key="5">
    <source>
        <dbReference type="PROSITE" id="PS51737"/>
    </source>
</evidence>
<dbReference type="CDD" id="cd00338">
    <property type="entry name" value="Ser_Recombinase"/>
    <property type="match status" value="1"/>
</dbReference>
<dbReference type="PROSITE" id="PS51736">
    <property type="entry name" value="RECOMBINASES_3"/>
    <property type="match status" value="1"/>
</dbReference>
<gene>
    <name evidence="6" type="ORF">GEV01_25065</name>
</gene>
<dbReference type="Gene3D" id="3.90.1750.20">
    <property type="entry name" value="Putative Large Serine Recombinase, Chain B, Domain 2"/>
    <property type="match status" value="1"/>
</dbReference>
<dbReference type="PANTHER" id="PTHR30461">
    <property type="entry name" value="DNA-INVERTASE FROM LAMBDOID PROPHAGE"/>
    <property type="match status" value="1"/>
</dbReference>
<accession>A0A843SK01</accession>
<name>A0A843SK01_9BURK</name>
<dbReference type="Pfam" id="PF13408">
    <property type="entry name" value="Zn_ribbon_recom"/>
    <property type="match status" value="1"/>
</dbReference>
<sequence length="529" mass="59731">MYNTPMQNTYLYIRYSDDKQAQGSSYERQLSRAKEYCSTLIEDREHVYFDAGKSAFKGEHMAAGGELKRFYDNVKDGLVPHGSTLLVEDLDRLSRAGMWKASEKLRELVENGIAVVTLRDGKRYAGVLNVSDGITALIKQDLANEESEKKSDRVAKSYIDRYAKARTGVKVKVLLPSWIEWVSDSEYKLKEKEAEVVRTIFSMAAEGYSYAVIAKTLNQQGIEPFRSRGKGKLWITASLFAIIKGRAAIGDYAPRDGGGLIEGYFPAVVDRTTYEAAQGARAERKKDKVTRISTFNFNIWSKVGICGWCQRPLHCLPKGRNAKRYLVCSGKTGGTCDAPNIKSERAELAFREVLLHAVSADYFIGDKRHEEMELRQLAGQIAEIAEKRQRVLDMFIDEPLDEFVLTLKAYKAKLEVLKAQKAELEQKAAREVSVARSRALLMAKIDLIETSSRMDANALLKRLGISVEILRSDQQINYTVRQGGKKILFIYDRDGKIESISYSQETAQKMFDLGDTAELEYFVELSELE</sequence>
<dbReference type="InterPro" id="IPR011109">
    <property type="entry name" value="DNA_bind_recombinase_dom"/>
</dbReference>
<evidence type="ECO:0000313" key="6">
    <source>
        <dbReference type="EMBL" id="MQA22798.1"/>
    </source>
</evidence>
<comment type="caution">
    <text evidence="6">The sequence shown here is derived from an EMBL/GenBank/DDBJ whole genome shotgun (WGS) entry which is preliminary data.</text>
</comment>
<evidence type="ECO:0000256" key="3">
    <source>
        <dbReference type="SAM" id="Coils"/>
    </source>
</evidence>
<dbReference type="GO" id="GO:0003677">
    <property type="term" value="F:DNA binding"/>
    <property type="evidence" value="ECO:0007669"/>
    <property type="project" value="UniProtKB-KW"/>
</dbReference>
<keyword evidence="2" id="KW-0233">DNA recombination</keyword>
<keyword evidence="3" id="KW-0175">Coiled coil</keyword>
<dbReference type="InterPro" id="IPR050639">
    <property type="entry name" value="SSR_resolvase"/>
</dbReference>
<dbReference type="InterPro" id="IPR036162">
    <property type="entry name" value="Resolvase-like_N_sf"/>
</dbReference>